<reference evidence="3" key="1">
    <citation type="submission" date="2024-01" db="EMBL/GenBank/DDBJ databases">
        <title>The first autotrophic representatives of the genus Thermodesulfovibrio.</title>
        <authorList>
            <person name="Maltseva A.I."/>
            <person name="Elcheninov A.G."/>
            <person name="Kublanov I.V."/>
            <person name="Lebedinsky A.V."/>
            <person name="Frolov E.N."/>
        </authorList>
    </citation>
    <scope>NUCLEOTIDE SEQUENCE</scope>
    <source>
        <strain evidence="3">3907-1M</strain>
    </source>
</reference>
<dbReference type="PANTHER" id="PTHR33542">
    <property type="entry name" value="SIROHYDROCHLORIN FERROCHELATASE, CHLOROPLASTIC"/>
    <property type="match status" value="1"/>
</dbReference>
<dbReference type="InterPro" id="IPR050963">
    <property type="entry name" value="Sirohydro_Cobaltochel/CbiX"/>
</dbReference>
<accession>A0AAU8GX63</accession>
<keyword evidence="2" id="KW-0456">Lyase</keyword>
<dbReference type="Gene3D" id="3.40.50.1400">
    <property type="match status" value="1"/>
</dbReference>
<dbReference type="CDD" id="cd03416">
    <property type="entry name" value="CbiX_SirB_N"/>
    <property type="match status" value="1"/>
</dbReference>
<gene>
    <name evidence="3" type="ORF">V4D30_02645</name>
</gene>
<dbReference type="SUPFAM" id="SSF53800">
    <property type="entry name" value="Chelatase"/>
    <property type="match status" value="1"/>
</dbReference>
<name>A0AAU8GX63_9BACT</name>
<organism evidence="3">
    <name type="scientific">Thermodesulfovibrio autotrophicus</name>
    <dbReference type="NCBI Taxonomy" id="3118333"/>
    <lineage>
        <taxon>Bacteria</taxon>
        <taxon>Pseudomonadati</taxon>
        <taxon>Nitrospirota</taxon>
        <taxon>Thermodesulfovibrionia</taxon>
        <taxon>Thermodesulfovibrionales</taxon>
        <taxon>Thermodesulfovibrionaceae</taxon>
        <taxon>Thermodesulfovibrio</taxon>
    </lineage>
</organism>
<dbReference type="GO" id="GO:0016829">
    <property type="term" value="F:lyase activity"/>
    <property type="evidence" value="ECO:0007669"/>
    <property type="project" value="UniProtKB-KW"/>
</dbReference>
<dbReference type="EMBL" id="CP144373">
    <property type="protein sequence ID" value="XCH47184.1"/>
    <property type="molecule type" value="Genomic_DNA"/>
</dbReference>
<dbReference type="PANTHER" id="PTHR33542:SF3">
    <property type="entry name" value="SIROHYDROCHLORIN FERROCHELATASE, CHLOROPLASTIC"/>
    <property type="match status" value="1"/>
</dbReference>
<evidence type="ECO:0000313" key="3">
    <source>
        <dbReference type="EMBL" id="XCH47184.1"/>
    </source>
</evidence>
<dbReference type="InterPro" id="IPR002762">
    <property type="entry name" value="CbiX-like"/>
</dbReference>
<dbReference type="KEGG" id="taut:V4D30_02645"/>
<evidence type="ECO:0000256" key="1">
    <source>
        <dbReference type="ARBA" id="ARBA00022723"/>
    </source>
</evidence>
<protein>
    <submittedName>
        <fullName evidence="3">CbiX/SirB N-terminal domain-containing protein</fullName>
    </submittedName>
</protein>
<dbReference type="GO" id="GO:0046872">
    <property type="term" value="F:metal ion binding"/>
    <property type="evidence" value="ECO:0007669"/>
    <property type="project" value="UniProtKB-KW"/>
</dbReference>
<dbReference type="AlphaFoldDB" id="A0AAU8GX63"/>
<sequence length="124" mass="14435">MEKIIIVAHGSYKKDADNLEEFTKALAVNLKMNPEDVKYAYLQYGNPSIEEILSECIKEKTKKIIIHPLFLFSGFHVNSSIPEIIEKFRKNYPNIEIQYTKPLSLHEKLIDIVKERIEEIKASK</sequence>
<dbReference type="Pfam" id="PF01903">
    <property type="entry name" value="CbiX"/>
    <property type="match status" value="1"/>
</dbReference>
<evidence type="ECO:0000256" key="2">
    <source>
        <dbReference type="ARBA" id="ARBA00023239"/>
    </source>
</evidence>
<keyword evidence="1" id="KW-0479">Metal-binding</keyword>
<proteinExistence type="predicted"/>
<dbReference type="RefSeq" id="WP_353684710.1">
    <property type="nucleotide sequence ID" value="NZ_CP144373.1"/>
</dbReference>